<dbReference type="EMBL" id="JAEMNV010000003">
    <property type="protein sequence ID" value="MBJ8338950.1"/>
    <property type="molecule type" value="Genomic_DNA"/>
</dbReference>
<organism evidence="2 3">
    <name type="scientific">Antrihabitans stalagmiti</name>
    <dbReference type="NCBI Taxonomy" id="2799499"/>
    <lineage>
        <taxon>Bacteria</taxon>
        <taxon>Bacillati</taxon>
        <taxon>Actinomycetota</taxon>
        <taxon>Actinomycetes</taxon>
        <taxon>Mycobacteriales</taxon>
        <taxon>Nocardiaceae</taxon>
        <taxon>Antrihabitans</taxon>
    </lineage>
</organism>
<sequence length="265" mass="28547">MASIDVNGTTLAYDEAGPKDATAVVFSHSLFFNRAMFDYHLEHFSPQYRVVTYDHRGQGESASAPLDQLDMDTLTDDAAALIEALELGPCHFVGNSMGGFVALRLAARRPDLLRSAVALNSSAEEEHKLAEFEPVVAAARDKGPAELIDILMYIMFGDTSIAEETPAAKQWRLHMLSLPNSIADSAHQVIHRRSIVDELASTKVPVLAIAGSEDHAYPPPISSENIAAASGGRHLTVEAAGHSVSAEQLEIVAGHLRDHFARVDG</sequence>
<comment type="caution">
    <text evidence="2">The sequence shown here is derived from an EMBL/GenBank/DDBJ whole genome shotgun (WGS) entry which is preliminary data.</text>
</comment>
<dbReference type="RefSeq" id="WP_199703676.1">
    <property type="nucleotide sequence ID" value="NZ_JAEMNV010000003.1"/>
</dbReference>
<dbReference type="InterPro" id="IPR050266">
    <property type="entry name" value="AB_hydrolase_sf"/>
</dbReference>
<dbReference type="InterPro" id="IPR029058">
    <property type="entry name" value="AB_hydrolase_fold"/>
</dbReference>
<keyword evidence="2" id="KW-0378">Hydrolase</keyword>
<dbReference type="AlphaFoldDB" id="A0A934NPJ6"/>
<evidence type="ECO:0000313" key="2">
    <source>
        <dbReference type="EMBL" id="MBJ8338950.1"/>
    </source>
</evidence>
<dbReference type="Pfam" id="PF12697">
    <property type="entry name" value="Abhydrolase_6"/>
    <property type="match status" value="1"/>
</dbReference>
<dbReference type="SUPFAM" id="SSF53474">
    <property type="entry name" value="alpha/beta-Hydrolases"/>
    <property type="match status" value="1"/>
</dbReference>
<dbReference type="PANTHER" id="PTHR43798">
    <property type="entry name" value="MONOACYLGLYCEROL LIPASE"/>
    <property type="match status" value="1"/>
</dbReference>
<evidence type="ECO:0000259" key="1">
    <source>
        <dbReference type="Pfam" id="PF12697"/>
    </source>
</evidence>
<dbReference type="Gene3D" id="3.40.50.1820">
    <property type="entry name" value="alpha/beta hydrolase"/>
    <property type="match status" value="1"/>
</dbReference>
<dbReference type="InterPro" id="IPR000073">
    <property type="entry name" value="AB_hydrolase_1"/>
</dbReference>
<proteinExistence type="predicted"/>
<dbReference type="PRINTS" id="PR00412">
    <property type="entry name" value="EPOXHYDRLASE"/>
</dbReference>
<feature type="domain" description="AB hydrolase-1" evidence="1">
    <location>
        <begin position="24"/>
        <end position="248"/>
    </location>
</feature>
<accession>A0A934NPJ6</accession>
<evidence type="ECO:0000313" key="3">
    <source>
        <dbReference type="Proteomes" id="UP000655868"/>
    </source>
</evidence>
<name>A0A934NPJ6_9NOCA</name>
<protein>
    <submittedName>
        <fullName evidence="2">Alpha/beta fold hydrolase</fullName>
    </submittedName>
</protein>
<keyword evidence="3" id="KW-1185">Reference proteome</keyword>
<gene>
    <name evidence="2" type="ORF">JGU71_08645</name>
</gene>
<dbReference type="GO" id="GO:0016787">
    <property type="term" value="F:hydrolase activity"/>
    <property type="evidence" value="ECO:0007669"/>
    <property type="project" value="UniProtKB-KW"/>
</dbReference>
<dbReference type="PRINTS" id="PR00111">
    <property type="entry name" value="ABHYDROLASE"/>
</dbReference>
<dbReference type="InterPro" id="IPR000639">
    <property type="entry name" value="Epox_hydrolase-like"/>
</dbReference>
<reference evidence="2" key="1">
    <citation type="submission" date="2020-12" db="EMBL/GenBank/DDBJ databases">
        <title>Antrihabitans popcorni sp. nov. and Antrihabitans auranticaus sp. nov., isolated from a larva cave.</title>
        <authorList>
            <person name="Lee S.D."/>
            <person name="Kim I.S."/>
        </authorList>
    </citation>
    <scope>NUCLEOTIDE SEQUENCE</scope>
    <source>
        <strain evidence="2">YC3-6</strain>
    </source>
</reference>
<dbReference type="Proteomes" id="UP000655868">
    <property type="component" value="Unassembled WGS sequence"/>
</dbReference>